<keyword evidence="7" id="KW-0560">Oxidoreductase</keyword>
<name>A0A2Z6NAW1_TRISU</name>
<keyword evidence="8" id="KW-0073">Auxin biosynthesis</keyword>
<comment type="pathway">
    <text evidence="2">Plant hormone metabolism; auxin biosynthesis.</text>
</comment>
<dbReference type="Gene3D" id="3.50.50.60">
    <property type="entry name" value="FAD/NAD(P)-binding domain"/>
    <property type="match status" value="1"/>
</dbReference>
<evidence type="ECO:0000256" key="10">
    <source>
        <dbReference type="ARBA" id="ARBA00047707"/>
    </source>
</evidence>
<dbReference type="GO" id="GO:0009851">
    <property type="term" value="P:auxin biosynthetic process"/>
    <property type="evidence" value="ECO:0007669"/>
    <property type="project" value="UniProtKB-KW"/>
</dbReference>
<proteinExistence type="inferred from homology"/>
<sequence length="192" mass="21538">MVYVGMSLLNYISIDKVDKLMLLMSKLMYGDLSKYGLVRPKEGPFAMKFTGGGRTPTIDVGCIKWIKKGKVKVYPAIASIKKGNIVEFENGKSGQFDVIIFATGYRTNVQKWLKDYKELFNENGFPKKCYPNHWKGGNRIYCAGFSKNGLQGIAYDAQKIADDINFTINARKLHAAANANAQIKLLDDCVFQ</sequence>
<evidence type="ECO:0000256" key="7">
    <source>
        <dbReference type="ARBA" id="ARBA00023002"/>
    </source>
</evidence>
<dbReference type="GO" id="GO:0050660">
    <property type="term" value="F:flavin adenine dinucleotide binding"/>
    <property type="evidence" value="ECO:0007669"/>
    <property type="project" value="TreeGrafter"/>
</dbReference>
<dbReference type="PANTHER" id="PTHR43539">
    <property type="entry name" value="FLAVIN-BINDING MONOOXYGENASE-LIKE PROTEIN (AFU_ORTHOLOGUE AFUA_4G09220)"/>
    <property type="match status" value="1"/>
</dbReference>
<evidence type="ECO:0000256" key="6">
    <source>
        <dbReference type="ARBA" id="ARBA00022857"/>
    </source>
</evidence>
<evidence type="ECO:0000256" key="8">
    <source>
        <dbReference type="ARBA" id="ARBA00023070"/>
    </source>
</evidence>
<dbReference type="AlphaFoldDB" id="A0A2Z6NAW1"/>
<evidence type="ECO:0000313" key="11">
    <source>
        <dbReference type="EMBL" id="GAU39223.1"/>
    </source>
</evidence>
<evidence type="ECO:0000256" key="9">
    <source>
        <dbReference type="ARBA" id="ARBA00039148"/>
    </source>
</evidence>
<gene>
    <name evidence="11" type="ORF">TSUD_396700</name>
</gene>
<evidence type="ECO:0000313" key="12">
    <source>
        <dbReference type="Proteomes" id="UP000242715"/>
    </source>
</evidence>
<organism evidence="11 12">
    <name type="scientific">Trifolium subterraneum</name>
    <name type="common">Subterranean clover</name>
    <dbReference type="NCBI Taxonomy" id="3900"/>
    <lineage>
        <taxon>Eukaryota</taxon>
        <taxon>Viridiplantae</taxon>
        <taxon>Streptophyta</taxon>
        <taxon>Embryophyta</taxon>
        <taxon>Tracheophyta</taxon>
        <taxon>Spermatophyta</taxon>
        <taxon>Magnoliopsida</taxon>
        <taxon>eudicotyledons</taxon>
        <taxon>Gunneridae</taxon>
        <taxon>Pentapetalae</taxon>
        <taxon>rosids</taxon>
        <taxon>fabids</taxon>
        <taxon>Fabales</taxon>
        <taxon>Fabaceae</taxon>
        <taxon>Papilionoideae</taxon>
        <taxon>50 kb inversion clade</taxon>
        <taxon>NPAAA clade</taxon>
        <taxon>Hologalegina</taxon>
        <taxon>IRL clade</taxon>
        <taxon>Trifolieae</taxon>
        <taxon>Trifolium</taxon>
    </lineage>
</organism>
<dbReference type="EC" id="1.14.13.168" evidence="9"/>
<evidence type="ECO:0000256" key="3">
    <source>
        <dbReference type="ARBA" id="ARBA00009183"/>
    </source>
</evidence>
<accession>A0A2Z6NAW1</accession>
<dbReference type="SUPFAM" id="SSF51905">
    <property type="entry name" value="FAD/NAD(P)-binding domain"/>
    <property type="match status" value="1"/>
</dbReference>
<protein>
    <recommendedName>
        <fullName evidence="9">indole-3-pyruvate monooxygenase</fullName>
        <ecNumber evidence="9">1.14.13.168</ecNumber>
    </recommendedName>
</protein>
<keyword evidence="4" id="KW-0285">Flavoprotein</keyword>
<dbReference type="InterPro" id="IPR036188">
    <property type="entry name" value="FAD/NAD-bd_sf"/>
</dbReference>
<keyword evidence="5" id="KW-0274">FAD</keyword>
<keyword evidence="6" id="KW-0521">NADP</keyword>
<keyword evidence="12" id="KW-1185">Reference proteome</keyword>
<evidence type="ECO:0000256" key="1">
    <source>
        <dbReference type="ARBA" id="ARBA00001974"/>
    </source>
</evidence>
<reference evidence="12" key="1">
    <citation type="journal article" date="2017" name="Front. Plant Sci.">
        <title>Climate Clever Clovers: New Paradigm to Reduce the Environmental Footprint of Ruminants by Breeding Low Methanogenic Forages Utilizing Haplotype Variation.</title>
        <authorList>
            <person name="Kaur P."/>
            <person name="Appels R."/>
            <person name="Bayer P.E."/>
            <person name="Keeble-Gagnere G."/>
            <person name="Wang J."/>
            <person name="Hirakawa H."/>
            <person name="Shirasawa K."/>
            <person name="Vercoe P."/>
            <person name="Stefanova K."/>
            <person name="Durmic Z."/>
            <person name="Nichols P."/>
            <person name="Revell C."/>
            <person name="Isobe S.N."/>
            <person name="Edwards D."/>
            <person name="Erskine W."/>
        </authorList>
    </citation>
    <scope>NUCLEOTIDE SEQUENCE [LARGE SCALE GENOMIC DNA]</scope>
    <source>
        <strain evidence="12">cv. Daliak</strain>
    </source>
</reference>
<comment type="catalytic activity">
    <reaction evidence="10">
        <text>indole-3-pyruvate + NADPH + O2 + H(+) = (indol-3-yl)acetate + CO2 + NADP(+) + H2O</text>
        <dbReference type="Rhea" id="RHEA:34331"/>
        <dbReference type="ChEBI" id="CHEBI:15377"/>
        <dbReference type="ChEBI" id="CHEBI:15378"/>
        <dbReference type="ChEBI" id="CHEBI:15379"/>
        <dbReference type="ChEBI" id="CHEBI:16526"/>
        <dbReference type="ChEBI" id="CHEBI:17640"/>
        <dbReference type="ChEBI" id="CHEBI:30854"/>
        <dbReference type="ChEBI" id="CHEBI:57783"/>
        <dbReference type="ChEBI" id="CHEBI:58349"/>
        <dbReference type="EC" id="1.14.13.168"/>
    </reaction>
</comment>
<dbReference type="Proteomes" id="UP000242715">
    <property type="component" value="Unassembled WGS sequence"/>
</dbReference>
<dbReference type="EMBL" id="DF973750">
    <property type="protein sequence ID" value="GAU39223.1"/>
    <property type="molecule type" value="Genomic_DNA"/>
</dbReference>
<dbReference type="PANTHER" id="PTHR43539:SF9">
    <property type="entry name" value="INDOLE-3-PYRUVATE MONOOXYGENASE YUCCA11-RELATED"/>
    <property type="match status" value="1"/>
</dbReference>
<evidence type="ECO:0000256" key="2">
    <source>
        <dbReference type="ARBA" id="ARBA00004814"/>
    </source>
</evidence>
<comment type="similarity">
    <text evidence="3">Belongs to the FMO family.</text>
</comment>
<comment type="cofactor">
    <cofactor evidence="1">
        <name>FAD</name>
        <dbReference type="ChEBI" id="CHEBI:57692"/>
    </cofactor>
</comment>
<dbReference type="GO" id="GO:0103075">
    <property type="term" value="F:indole-3-pyruvate monooxygenase activity"/>
    <property type="evidence" value="ECO:0007669"/>
    <property type="project" value="UniProtKB-EC"/>
</dbReference>
<evidence type="ECO:0000256" key="5">
    <source>
        <dbReference type="ARBA" id="ARBA00022827"/>
    </source>
</evidence>
<dbReference type="OrthoDB" id="1689926at2759"/>
<dbReference type="InterPro" id="IPR050982">
    <property type="entry name" value="Auxin_biosynth/cation_transpt"/>
</dbReference>
<evidence type="ECO:0000256" key="4">
    <source>
        <dbReference type="ARBA" id="ARBA00022630"/>
    </source>
</evidence>